<evidence type="ECO:0000313" key="6">
    <source>
        <dbReference type="EMBL" id="OGK43720.1"/>
    </source>
</evidence>
<evidence type="ECO:0000256" key="5">
    <source>
        <dbReference type="RuleBase" id="RU004508"/>
    </source>
</evidence>
<dbReference type="InterPro" id="IPR015422">
    <property type="entry name" value="PyrdxlP-dep_Trfase_small"/>
</dbReference>
<dbReference type="Proteomes" id="UP000179072">
    <property type="component" value="Unassembled WGS sequence"/>
</dbReference>
<dbReference type="InterPro" id="IPR000653">
    <property type="entry name" value="DegT/StrS_aminotransferase"/>
</dbReference>
<keyword evidence="1 4" id="KW-0663">Pyridoxal phosphate</keyword>
<comment type="caution">
    <text evidence="6">The sequence shown here is derived from an EMBL/GenBank/DDBJ whole genome shotgun (WGS) entry which is preliminary data.</text>
</comment>
<gene>
    <name evidence="6" type="ORF">A2957_00345</name>
</gene>
<dbReference type="EMBL" id="MGAK01000032">
    <property type="protein sequence ID" value="OGK43720.1"/>
    <property type="molecule type" value="Genomic_DNA"/>
</dbReference>
<evidence type="ECO:0000256" key="2">
    <source>
        <dbReference type="ARBA" id="ARBA00037999"/>
    </source>
</evidence>
<accession>A0A1F7IK43</accession>
<dbReference type="Gene3D" id="3.40.640.10">
    <property type="entry name" value="Type I PLP-dependent aspartate aminotransferase-like (Major domain)"/>
    <property type="match status" value="1"/>
</dbReference>
<dbReference type="Gene3D" id="3.90.1150.10">
    <property type="entry name" value="Aspartate Aminotransferase, domain 1"/>
    <property type="match status" value="1"/>
</dbReference>
<evidence type="ECO:0000256" key="1">
    <source>
        <dbReference type="ARBA" id="ARBA00022898"/>
    </source>
</evidence>
<dbReference type="PANTHER" id="PTHR30244">
    <property type="entry name" value="TRANSAMINASE"/>
    <property type="match status" value="1"/>
</dbReference>
<dbReference type="Pfam" id="PF01041">
    <property type="entry name" value="DegT_DnrJ_EryC1"/>
    <property type="match status" value="1"/>
</dbReference>
<dbReference type="GO" id="GO:0008483">
    <property type="term" value="F:transaminase activity"/>
    <property type="evidence" value="ECO:0007669"/>
    <property type="project" value="TreeGrafter"/>
</dbReference>
<protein>
    <submittedName>
        <fullName evidence="6">Uncharacterized protein</fullName>
    </submittedName>
</protein>
<name>A0A1F7IK43_9BACT</name>
<dbReference type="PIRSF" id="PIRSF000390">
    <property type="entry name" value="PLP_StrS"/>
    <property type="match status" value="1"/>
</dbReference>
<dbReference type="InterPro" id="IPR015421">
    <property type="entry name" value="PyrdxlP-dep_Trfase_major"/>
</dbReference>
<dbReference type="GO" id="GO:0030170">
    <property type="term" value="F:pyridoxal phosphate binding"/>
    <property type="evidence" value="ECO:0007669"/>
    <property type="project" value="TreeGrafter"/>
</dbReference>
<dbReference type="STRING" id="1802060.A2957_00345"/>
<dbReference type="AlphaFoldDB" id="A0A1F7IK43"/>
<dbReference type="InterPro" id="IPR015424">
    <property type="entry name" value="PyrdxlP-dep_Trfase"/>
</dbReference>
<reference evidence="6 7" key="1">
    <citation type="journal article" date="2016" name="Nat. Commun.">
        <title>Thousands of microbial genomes shed light on interconnected biogeochemical processes in an aquifer system.</title>
        <authorList>
            <person name="Anantharaman K."/>
            <person name="Brown C.T."/>
            <person name="Hug L.A."/>
            <person name="Sharon I."/>
            <person name="Castelle C.J."/>
            <person name="Probst A.J."/>
            <person name="Thomas B.C."/>
            <person name="Singh A."/>
            <person name="Wilkins M.J."/>
            <person name="Karaoz U."/>
            <person name="Brodie E.L."/>
            <person name="Williams K.H."/>
            <person name="Hubbard S.S."/>
            <person name="Banfield J.F."/>
        </authorList>
    </citation>
    <scope>NUCLEOTIDE SEQUENCE [LARGE SCALE GENOMIC DNA]</scope>
</reference>
<evidence type="ECO:0000256" key="4">
    <source>
        <dbReference type="PIRSR" id="PIRSR000390-2"/>
    </source>
</evidence>
<evidence type="ECO:0000256" key="3">
    <source>
        <dbReference type="PIRSR" id="PIRSR000390-1"/>
    </source>
</evidence>
<feature type="modified residue" description="N6-(pyridoxal phosphate)lysine" evidence="4">
    <location>
        <position position="190"/>
    </location>
</feature>
<evidence type="ECO:0000313" key="7">
    <source>
        <dbReference type="Proteomes" id="UP000179072"/>
    </source>
</evidence>
<sequence>MATDLKVPYLNLAQIYSHYKIEMNQAWKRVVSQGWFVLGPEVKVFEKAFAKKIESHWSVGVGNGTDAIEMALRALNIGPGDEVVTTPLTAMPTLMAIALTGASIRLADVYRDSGLINPSNIEQAITPKTKAVIPVHLYGQICDMKEILRIVKKHRLYLVEDCAQAHGAIYNNHYAGYWGDFAAWSFYPTKNLGAFGDAGAISSRKKKGEKKIMELRNYGQKKTYEHISIGRNSRLDELQAAILSERLKKLSYEVAVRRKIAHRYQSELKGKVTIVSGFNESSTNKSSYHLFVIVAPYSRDLFRKRLLKEGVETLVHYPIPAHLQKAFKDFFYKKGAFPASEYLADRIVSLPLHPFLTETDIKFVIKSVKKII</sequence>
<comment type="similarity">
    <text evidence="2 5">Belongs to the DegT/DnrJ/EryC1 family.</text>
</comment>
<dbReference type="SUPFAM" id="SSF53383">
    <property type="entry name" value="PLP-dependent transferases"/>
    <property type="match status" value="1"/>
</dbReference>
<dbReference type="CDD" id="cd00616">
    <property type="entry name" value="AHBA_syn"/>
    <property type="match status" value="1"/>
</dbReference>
<dbReference type="PANTHER" id="PTHR30244:SF36">
    <property type="entry name" value="3-OXO-GLUCOSE-6-PHOSPHATE:GLUTAMATE AMINOTRANSFERASE"/>
    <property type="match status" value="1"/>
</dbReference>
<dbReference type="GO" id="GO:0000271">
    <property type="term" value="P:polysaccharide biosynthetic process"/>
    <property type="evidence" value="ECO:0007669"/>
    <property type="project" value="TreeGrafter"/>
</dbReference>
<organism evidence="6 7">
    <name type="scientific">Candidatus Roizmanbacteria bacterium RIFCSPLOWO2_01_FULL_38_11</name>
    <dbReference type="NCBI Taxonomy" id="1802060"/>
    <lineage>
        <taxon>Bacteria</taxon>
        <taxon>Candidatus Roizmaniibacteriota</taxon>
    </lineage>
</organism>
<proteinExistence type="inferred from homology"/>
<feature type="active site" description="Proton acceptor" evidence="3">
    <location>
        <position position="190"/>
    </location>
</feature>